<dbReference type="EMBL" id="JBICBM010000010">
    <property type="protein sequence ID" value="MFF9884202.1"/>
    <property type="molecule type" value="Genomic_DNA"/>
</dbReference>
<dbReference type="RefSeq" id="WP_244405957.1">
    <property type="nucleotide sequence ID" value="NZ_JBICAB010000007.1"/>
</dbReference>
<reference evidence="1 2" key="1">
    <citation type="submission" date="2024-10" db="EMBL/GenBank/DDBJ databases">
        <title>The Natural Products Discovery Center: Release of the First 8490 Sequenced Strains for Exploring Actinobacteria Biosynthetic Diversity.</title>
        <authorList>
            <person name="Kalkreuter E."/>
            <person name="Kautsar S.A."/>
            <person name="Yang D."/>
            <person name="Bader C.D."/>
            <person name="Teijaro C.N."/>
            <person name="Fluegel L."/>
            <person name="Davis C.M."/>
            <person name="Simpson J.R."/>
            <person name="Lauterbach L."/>
            <person name="Steele A.D."/>
            <person name="Gui C."/>
            <person name="Meng S."/>
            <person name="Li G."/>
            <person name="Viehrig K."/>
            <person name="Ye F."/>
            <person name="Su P."/>
            <person name="Kiefer A.F."/>
            <person name="Nichols A."/>
            <person name="Cepeda A.J."/>
            <person name="Yan W."/>
            <person name="Fan B."/>
            <person name="Jiang Y."/>
            <person name="Adhikari A."/>
            <person name="Zheng C.-J."/>
            <person name="Schuster L."/>
            <person name="Cowan T.M."/>
            <person name="Smanski M.J."/>
            <person name="Chevrette M.G."/>
            <person name="De Carvalho L.P.S."/>
            <person name="Shen B."/>
        </authorList>
    </citation>
    <scope>NUCLEOTIDE SEQUENCE [LARGE SCALE GENOMIC DNA]</scope>
    <source>
        <strain evidence="1 2">NPDC013366</strain>
    </source>
</reference>
<dbReference type="Proteomes" id="UP001603418">
    <property type="component" value="Unassembled WGS sequence"/>
</dbReference>
<evidence type="ECO:0008006" key="3">
    <source>
        <dbReference type="Google" id="ProtNLM"/>
    </source>
</evidence>
<proteinExistence type="predicted"/>
<keyword evidence="2" id="KW-1185">Reference proteome</keyword>
<gene>
    <name evidence="1" type="ORF">ACF1HC_21730</name>
</gene>
<accession>A0ABW6YZ94</accession>
<evidence type="ECO:0000313" key="1">
    <source>
        <dbReference type="EMBL" id="MFF9884202.1"/>
    </source>
</evidence>
<sequence length="293" mass="32101">MSTTAGHVAGSPSTAVFVPPHARDDQVRMRHAHAAAARMFKVTPTGPDVWGWQGRTLGRRAGQWWLRLVCAPEDKLNRRLWEGTTTAHHALPPAVPRPRLHDVLEWSAHGHAYRAELSEYVPLPALQSGGPVLTTDPDLPSVWWADLRLALEATSSVLTDRQAVRQQWVDKNLTRFLGIPAFQIESWTTGHGDLHWANLTGAPLVILDWEGWGLIPVGFDVGLLHAYSLTRPVTAARVRQEFAHVLDTPAGRAGELVALAQLLQVAARGGHPDLAPHLARHAEHLTGTPVPLP</sequence>
<comment type="caution">
    <text evidence="1">The sequence shown here is derived from an EMBL/GenBank/DDBJ whole genome shotgun (WGS) entry which is preliminary data.</text>
</comment>
<evidence type="ECO:0000313" key="2">
    <source>
        <dbReference type="Proteomes" id="UP001603418"/>
    </source>
</evidence>
<protein>
    <recommendedName>
        <fullName evidence="3">Aminoglycoside phosphotransferase</fullName>
    </recommendedName>
</protein>
<organism evidence="1 2">
    <name type="scientific">Streptomyces eurythermus</name>
    <dbReference type="NCBI Taxonomy" id="42237"/>
    <lineage>
        <taxon>Bacteria</taxon>
        <taxon>Bacillati</taxon>
        <taxon>Actinomycetota</taxon>
        <taxon>Actinomycetes</taxon>
        <taxon>Kitasatosporales</taxon>
        <taxon>Streptomycetaceae</taxon>
        <taxon>Streptomyces</taxon>
    </lineage>
</organism>
<name>A0ABW6YZ94_9ACTN</name>